<name>A0A8C4EMY1_DICLA</name>
<evidence type="ECO:0000256" key="10">
    <source>
        <dbReference type="ARBA" id="ARBA00038378"/>
    </source>
</evidence>
<evidence type="ECO:0000256" key="3">
    <source>
        <dbReference type="ARBA" id="ARBA00022614"/>
    </source>
</evidence>
<sequence length="364" mass="42076">MTVYLGKCEPILMDEKFLKAAVEEQVSATQDGLVAKAEGIHFSCLFTGILRIDHLWEFTSLARLDLNNNHIEVIEGLDRLVNLTWLNLSFNIIEKIEGLESLRKLEVLNLSNNRISVIENLDTLENLSHFCFANNLLEKLDNVLYLRKFKNLFTLNLFGNPFPEEDDYKSFVAVYFPKLTCLDYRLIDEKIVSTAVCVSAVTHTEASCLFQETIRKFDINISDMVGNFSETVQGIYPFKSFESFPIIHTFAQCRDLENDYHEKVREIAVATLETVAKEEVDEDMPEDVKMLFTDREKVMDALTAGHDNHLVKINDRETQLVTRISAWKVALIKGIQDKELKQNRMRISDIHRYVDHLREDCSRK</sequence>
<evidence type="ECO:0000256" key="6">
    <source>
        <dbReference type="ARBA" id="ARBA00023054"/>
    </source>
</evidence>
<dbReference type="Proteomes" id="UP000694389">
    <property type="component" value="Unassembled WGS sequence"/>
</dbReference>
<keyword evidence="2" id="KW-0963">Cytoplasm</keyword>
<dbReference type="PANTHER" id="PTHR45973">
    <property type="entry name" value="PROTEIN PHOSPHATASE 1 REGULATORY SUBUNIT SDS22-RELATED"/>
    <property type="match status" value="1"/>
</dbReference>
<evidence type="ECO:0000313" key="12">
    <source>
        <dbReference type="Ensembl" id="ENSDLAP00005020562.2"/>
    </source>
</evidence>
<comment type="similarity">
    <text evidence="10">Belongs to the DRC3 family.</text>
</comment>
<evidence type="ECO:0000256" key="11">
    <source>
        <dbReference type="ARBA" id="ARBA00040950"/>
    </source>
</evidence>
<dbReference type="GeneTree" id="ENSGT00940000159298"/>
<evidence type="ECO:0000256" key="5">
    <source>
        <dbReference type="ARBA" id="ARBA00022846"/>
    </source>
</evidence>
<keyword evidence="5" id="KW-0282">Flagellum</keyword>
<evidence type="ECO:0000256" key="7">
    <source>
        <dbReference type="ARBA" id="ARBA00023069"/>
    </source>
</evidence>
<evidence type="ECO:0000256" key="9">
    <source>
        <dbReference type="ARBA" id="ARBA00023273"/>
    </source>
</evidence>
<proteinExistence type="inferred from homology"/>
<dbReference type="Ensembl" id="ENSDLAT00005022045.2">
    <property type="protein sequence ID" value="ENSDLAP00005020562.2"/>
    <property type="gene ID" value="ENSDLAG00005009563.2"/>
</dbReference>
<protein>
    <recommendedName>
        <fullName evidence="11">Dynein regulatory complex subunit 3</fullName>
    </recommendedName>
</protein>
<keyword evidence="6" id="KW-0175">Coiled coil</keyword>
<dbReference type="PANTHER" id="PTHR45973:SF12">
    <property type="entry name" value="DYNEIN REGULATORY COMPLEX SUBUNIT 3"/>
    <property type="match status" value="1"/>
</dbReference>
<dbReference type="SUPFAM" id="SSF52058">
    <property type="entry name" value="L domain-like"/>
    <property type="match status" value="1"/>
</dbReference>
<dbReference type="SMART" id="SM00365">
    <property type="entry name" value="LRR_SD22"/>
    <property type="match status" value="4"/>
</dbReference>
<dbReference type="InterPro" id="IPR032675">
    <property type="entry name" value="LRR_dom_sf"/>
</dbReference>
<keyword evidence="13" id="KW-1185">Reference proteome</keyword>
<evidence type="ECO:0000256" key="2">
    <source>
        <dbReference type="ARBA" id="ARBA00022490"/>
    </source>
</evidence>
<dbReference type="SMART" id="SM00369">
    <property type="entry name" value="LRR_TYP"/>
    <property type="match status" value="2"/>
</dbReference>
<reference evidence="12" key="1">
    <citation type="submission" date="2025-08" db="UniProtKB">
        <authorList>
            <consortium name="Ensembl"/>
        </authorList>
    </citation>
    <scope>IDENTIFICATION</scope>
</reference>
<evidence type="ECO:0000256" key="8">
    <source>
        <dbReference type="ARBA" id="ARBA00023212"/>
    </source>
</evidence>
<dbReference type="Gene3D" id="3.80.10.10">
    <property type="entry name" value="Ribonuclease Inhibitor"/>
    <property type="match status" value="1"/>
</dbReference>
<dbReference type="GO" id="GO:0005929">
    <property type="term" value="C:cilium"/>
    <property type="evidence" value="ECO:0007669"/>
    <property type="project" value="TreeGrafter"/>
</dbReference>
<dbReference type="AlphaFoldDB" id="A0A8C4EMY1"/>
<keyword evidence="3" id="KW-0433">Leucine-rich repeat</keyword>
<keyword evidence="8" id="KW-0206">Cytoskeleton</keyword>
<evidence type="ECO:0000256" key="4">
    <source>
        <dbReference type="ARBA" id="ARBA00022737"/>
    </source>
</evidence>
<dbReference type="Pfam" id="PF14580">
    <property type="entry name" value="LRR_9"/>
    <property type="match status" value="1"/>
</dbReference>
<dbReference type="InterPro" id="IPR050576">
    <property type="entry name" value="Cilia_flagella_integrity"/>
</dbReference>
<dbReference type="InterPro" id="IPR001611">
    <property type="entry name" value="Leu-rich_rpt"/>
</dbReference>
<dbReference type="InterPro" id="IPR003591">
    <property type="entry name" value="Leu-rich_rpt_typical-subtyp"/>
</dbReference>
<reference evidence="12" key="2">
    <citation type="submission" date="2025-09" db="UniProtKB">
        <authorList>
            <consortium name="Ensembl"/>
        </authorList>
    </citation>
    <scope>IDENTIFICATION</scope>
</reference>
<organism evidence="12 13">
    <name type="scientific">Dicentrarchus labrax</name>
    <name type="common">European seabass</name>
    <name type="synonym">Morone labrax</name>
    <dbReference type="NCBI Taxonomy" id="13489"/>
    <lineage>
        <taxon>Eukaryota</taxon>
        <taxon>Metazoa</taxon>
        <taxon>Chordata</taxon>
        <taxon>Craniata</taxon>
        <taxon>Vertebrata</taxon>
        <taxon>Euteleostomi</taxon>
        <taxon>Actinopterygii</taxon>
        <taxon>Neopterygii</taxon>
        <taxon>Teleostei</taxon>
        <taxon>Neoteleostei</taxon>
        <taxon>Acanthomorphata</taxon>
        <taxon>Eupercaria</taxon>
        <taxon>Moronidae</taxon>
        <taxon>Dicentrarchus</taxon>
    </lineage>
</organism>
<keyword evidence="9" id="KW-0966">Cell projection</keyword>
<comment type="subcellular location">
    <subcellularLocation>
        <location evidence="1">Cytoplasm</location>
        <location evidence="1">Cytoskeleton</location>
        <location evidence="1">Flagellum axoneme</location>
    </subcellularLocation>
</comment>
<accession>A0A8C4EMY1</accession>
<evidence type="ECO:0000313" key="13">
    <source>
        <dbReference type="Proteomes" id="UP000694389"/>
    </source>
</evidence>
<dbReference type="PROSITE" id="PS51450">
    <property type="entry name" value="LRR"/>
    <property type="match status" value="3"/>
</dbReference>
<keyword evidence="7" id="KW-0969">Cilium</keyword>
<evidence type="ECO:0000256" key="1">
    <source>
        <dbReference type="ARBA" id="ARBA00004611"/>
    </source>
</evidence>
<keyword evidence="4" id="KW-0677">Repeat</keyword>